<evidence type="ECO:0000313" key="1">
    <source>
        <dbReference type="EMBL" id="KAH7016316.1"/>
    </source>
</evidence>
<evidence type="ECO:0000313" key="2">
    <source>
        <dbReference type="Proteomes" id="UP000756346"/>
    </source>
</evidence>
<keyword evidence="2" id="KW-1185">Reference proteome</keyword>
<accession>A0A9P9BJ15</accession>
<gene>
    <name evidence="1" type="ORF">B0I36DRAFT_337322</name>
</gene>
<organism evidence="1 2">
    <name type="scientific">Microdochium trichocladiopsis</name>
    <dbReference type="NCBI Taxonomy" id="1682393"/>
    <lineage>
        <taxon>Eukaryota</taxon>
        <taxon>Fungi</taxon>
        <taxon>Dikarya</taxon>
        <taxon>Ascomycota</taxon>
        <taxon>Pezizomycotina</taxon>
        <taxon>Sordariomycetes</taxon>
        <taxon>Xylariomycetidae</taxon>
        <taxon>Xylariales</taxon>
        <taxon>Microdochiaceae</taxon>
        <taxon>Microdochium</taxon>
    </lineage>
</organism>
<dbReference type="AlphaFoldDB" id="A0A9P9BJ15"/>
<dbReference type="EMBL" id="JAGTJQ010000012">
    <property type="protein sequence ID" value="KAH7016316.1"/>
    <property type="molecule type" value="Genomic_DNA"/>
</dbReference>
<name>A0A9P9BJ15_9PEZI</name>
<proteinExistence type="predicted"/>
<protein>
    <submittedName>
        <fullName evidence="1">Uncharacterized protein</fullName>
    </submittedName>
</protein>
<dbReference type="GeneID" id="70185208"/>
<dbReference type="RefSeq" id="XP_046005940.1">
    <property type="nucleotide sequence ID" value="XM_046155662.1"/>
</dbReference>
<reference evidence="1" key="1">
    <citation type="journal article" date="2021" name="Nat. Commun.">
        <title>Genetic determinants of endophytism in the Arabidopsis root mycobiome.</title>
        <authorList>
            <person name="Mesny F."/>
            <person name="Miyauchi S."/>
            <person name="Thiergart T."/>
            <person name="Pickel B."/>
            <person name="Atanasova L."/>
            <person name="Karlsson M."/>
            <person name="Huettel B."/>
            <person name="Barry K.W."/>
            <person name="Haridas S."/>
            <person name="Chen C."/>
            <person name="Bauer D."/>
            <person name="Andreopoulos W."/>
            <person name="Pangilinan J."/>
            <person name="LaButti K."/>
            <person name="Riley R."/>
            <person name="Lipzen A."/>
            <person name="Clum A."/>
            <person name="Drula E."/>
            <person name="Henrissat B."/>
            <person name="Kohler A."/>
            <person name="Grigoriev I.V."/>
            <person name="Martin F.M."/>
            <person name="Hacquard S."/>
        </authorList>
    </citation>
    <scope>NUCLEOTIDE SEQUENCE</scope>
    <source>
        <strain evidence="1">MPI-CAGE-CH-0230</strain>
    </source>
</reference>
<comment type="caution">
    <text evidence="1">The sequence shown here is derived from an EMBL/GenBank/DDBJ whole genome shotgun (WGS) entry which is preliminary data.</text>
</comment>
<dbReference type="Proteomes" id="UP000756346">
    <property type="component" value="Unassembled WGS sequence"/>
</dbReference>
<sequence length="72" mass="8045">MAGSWIFGFFFRRRIPASSSIRSASPYFDYSSLQLSWILTLLATWFVRGLSAGAMSRGIYDTTGVPKPPPRP</sequence>